<sequence length="38" mass="4447">MVITTIITIITLSCMIFNHLINTFYCEAKHVKLSLHFH</sequence>
<accession>A0A0A9B204</accession>
<keyword evidence="1" id="KW-0812">Transmembrane</keyword>
<organism evidence="2">
    <name type="scientific">Arundo donax</name>
    <name type="common">Giant reed</name>
    <name type="synonym">Donax arundinaceus</name>
    <dbReference type="NCBI Taxonomy" id="35708"/>
    <lineage>
        <taxon>Eukaryota</taxon>
        <taxon>Viridiplantae</taxon>
        <taxon>Streptophyta</taxon>
        <taxon>Embryophyta</taxon>
        <taxon>Tracheophyta</taxon>
        <taxon>Spermatophyta</taxon>
        <taxon>Magnoliopsida</taxon>
        <taxon>Liliopsida</taxon>
        <taxon>Poales</taxon>
        <taxon>Poaceae</taxon>
        <taxon>PACMAD clade</taxon>
        <taxon>Arundinoideae</taxon>
        <taxon>Arundineae</taxon>
        <taxon>Arundo</taxon>
    </lineage>
</organism>
<keyword evidence="1" id="KW-1133">Transmembrane helix</keyword>
<name>A0A0A9B204_ARUDO</name>
<dbReference type="AlphaFoldDB" id="A0A0A9B204"/>
<evidence type="ECO:0000313" key="2">
    <source>
        <dbReference type="EMBL" id="JAD57416.1"/>
    </source>
</evidence>
<dbReference type="EMBL" id="GBRH01240479">
    <property type="protein sequence ID" value="JAD57416.1"/>
    <property type="molecule type" value="Transcribed_RNA"/>
</dbReference>
<proteinExistence type="predicted"/>
<keyword evidence="1" id="KW-0472">Membrane</keyword>
<evidence type="ECO:0000256" key="1">
    <source>
        <dbReference type="SAM" id="Phobius"/>
    </source>
</evidence>
<feature type="transmembrane region" description="Helical" evidence="1">
    <location>
        <begin position="6"/>
        <end position="25"/>
    </location>
</feature>
<reference evidence="2" key="1">
    <citation type="submission" date="2014-09" db="EMBL/GenBank/DDBJ databases">
        <authorList>
            <person name="Magalhaes I.L.F."/>
            <person name="Oliveira U."/>
            <person name="Santos F.R."/>
            <person name="Vidigal T.H.D.A."/>
            <person name="Brescovit A.D."/>
            <person name="Santos A.J."/>
        </authorList>
    </citation>
    <scope>NUCLEOTIDE SEQUENCE</scope>
    <source>
        <tissue evidence="2">Shoot tissue taken approximately 20 cm above the soil surface</tissue>
    </source>
</reference>
<protein>
    <submittedName>
        <fullName evidence="2">Uncharacterized protein</fullName>
    </submittedName>
</protein>
<reference evidence="2" key="2">
    <citation type="journal article" date="2015" name="Data Brief">
        <title>Shoot transcriptome of the giant reed, Arundo donax.</title>
        <authorList>
            <person name="Barrero R.A."/>
            <person name="Guerrero F.D."/>
            <person name="Moolhuijzen P."/>
            <person name="Goolsby J.A."/>
            <person name="Tidwell J."/>
            <person name="Bellgard S.E."/>
            <person name="Bellgard M.I."/>
        </authorList>
    </citation>
    <scope>NUCLEOTIDE SEQUENCE</scope>
    <source>
        <tissue evidence="2">Shoot tissue taken approximately 20 cm above the soil surface</tissue>
    </source>
</reference>